<dbReference type="AlphaFoldDB" id="A0A8R1XT78"/>
<feature type="transmembrane region" description="Helical" evidence="1">
    <location>
        <begin position="65"/>
        <end position="83"/>
    </location>
</feature>
<evidence type="ECO:0000313" key="2">
    <source>
        <dbReference type="EnsemblMetazoa" id="OVOC4231.1"/>
    </source>
</evidence>
<organism evidence="2 3">
    <name type="scientific">Onchocerca volvulus</name>
    <dbReference type="NCBI Taxonomy" id="6282"/>
    <lineage>
        <taxon>Eukaryota</taxon>
        <taxon>Metazoa</taxon>
        <taxon>Ecdysozoa</taxon>
        <taxon>Nematoda</taxon>
        <taxon>Chromadorea</taxon>
        <taxon>Rhabditida</taxon>
        <taxon>Spirurina</taxon>
        <taxon>Spiruromorpha</taxon>
        <taxon>Filarioidea</taxon>
        <taxon>Onchocercidae</taxon>
        <taxon>Onchocerca</taxon>
    </lineage>
</organism>
<reference evidence="3" key="1">
    <citation type="submission" date="2013-10" db="EMBL/GenBank/DDBJ databases">
        <title>Genome sequencing of Onchocerca volvulus.</title>
        <authorList>
            <person name="Cotton J."/>
            <person name="Tsai J."/>
            <person name="Stanley E."/>
            <person name="Tracey A."/>
            <person name="Holroyd N."/>
            <person name="Lustigman S."/>
            <person name="Berriman M."/>
        </authorList>
    </citation>
    <scope>NUCLEOTIDE SEQUENCE</scope>
</reference>
<keyword evidence="1" id="KW-1133">Transmembrane helix</keyword>
<evidence type="ECO:0000313" key="3">
    <source>
        <dbReference type="Proteomes" id="UP000024404"/>
    </source>
</evidence>
<name>A0A8R1XT78_ONCVO</name>
<sequence length="86" mass="9412">MVVNTPSFALINLNVAVCFVRLFTSFEIFDTCKCIIPTKTTMTRTFSDSYFNHCYTHFSTTTTNSVVLIAPAFAVVAVAVAATETS</sequence>
<proteinExistence type="predicted"/>
<protein>
    <submittedName>
        <fullName evidence="2">Uncharacterized protein</fullName>
    </submittedName>
</protein>
<dbReference type="EMBL" id="CMVM020000129">
    <property type="status" value="NOT_ANNOTATED_CDS"/>
    <property type="molecule type" value="Genomic_DNA"/>
</dbReference>
<keyword evidence="1" id="KW-0472">Membrane</keyword>
<dbReference type="Proteomes" id="UP000024404">
    <property type="component" value="Unassembled WGS sequence"/>
</dbReference>
<accession>A0A8R1XT78</accession>
<reference evidence="2" key="2">
    <citation type="submission" date="2022-06" db="UniProtKB">
        <authorList>
            <consortium name="EnsemblMetazoa"/>
        </authorList>
    </citation>
    <scope>IDENTIFICATION</scope>
</reference>
<keyword evidence="1" id="KW-0812">Transmembrane</keyword>
<keyword evidence="3" id="KW-1185">Reference proteome</keyword>
<evidence type="ECO:0000256" key="1">
    <source>
        <dbReference type="SAM" id="Phobius"/>
    </source>
</evidence>
<dbReference type="EnsemblMetazoa" id="OVOC4231.1">
    <property type="protein sequence ID" value="OVOC4231.1"/>
    <property type="gene ID" value="WBGene00241040"/>
</dbReference>